<dbReference type="PANTHER" id="PTHR43701">
    <property type="entry name" value="MEMBRANE TRANSPORTER PROTEIN MJ0441-RELATED"/>
    <property type="match status" value="1"/>
</dbReference>
<reference evidence="7 8" key="1">
    <citation type="journal article" date="2019" name="Emerg. Microbes Infect.">
        <title>Comprehensive subspecies identification of 175 nontuberculous mycobacteria species based on 7547 genomic profiles.</title>
        <authorList>
            <person name="Matsumoto Y."/>
            <person name="Kinjo T."/>
            <person name="Motooka D."/>
            <person name="Nabeya D."/>
            <person name="Jung N."/>
            <person name="Uechi K."/>
            <person name="Horii T."/>
            <person name="Iida T."/>
            <person name="Fujita J."/>
            <person name="Nakamura S."/>
        </authorList>
    </citation>
    <scope>NUCLEOTIDE SEQUENCE [LARGE SCALE GENOMIC DNA]</scope>
    <source>
        <strain evidence="7 8">JCM 30725</strain>
    </source>
</reference>
<feature type="transmembrane region" description="Helical" evidence="6">
    <location>
        <begin position="6"/>
        <end position="38"/>
    </location>
</feature>
<gene>
    <name evidence="7" type="ORF">MBOU_27790</name>
</gene>
<dbReference type="AlphaFoldDB" id="A0A7I9YQ52"/>
<organism evidence="7 8">
    <name type="scientific">Mycobacterium bourgelatii</name>
    <dbReference type="NCBI Taxonomy" id="1273442"/>
    <lineage>
        <taxon>Bacteria</taxon>
        <taxon>Bacillati</taxon>
        <taxon>Actinomycetota</taxon>
        <taxon>Actinomycetes</taxon>
        <taxon>Mycobacteriales</taxon>
        <taxon>Mycobacteriaceae</taxon>
        <taxon>Mycobacterium</taxon>
    </lineage>
</organism>
<evidence type="ECO:0000256" key="6">
    <source>
        <dbReference type="RuleBase" id="RU363041"/>
    </source>
</evidence>
<evidence type="ECO:0000256" key="4">
    <source>
        <dbReference type="ARBA" id="ARBA00022989"/>
    </source>
</evidence>
<evidence type="ECO:0000256" key="2">
    <source>
        <dbReference type="ARBA" id="ARBA00009142"/>
    </source>
</evidence>
<dbReference type="Proteomes" id="UP000465360">
    <property type="component" value="Unassembled WGS sequence"/>
</dbReference>
<keyword evidence="8" id="KW-1185">Reference proteome</keyword>
<name>A0A7I9YQ52_MYCBU</name>
<dbReference type="PANTHER" id="PTHR43701:SF2">
    <property type="entry name" value="MEMBRANE TRANSPORTER PROTEIN YJNA-RELATED"/>
    <property type="match status" value="1"/>
</dbReference>
<feature type="transmembrane region" description="Helical" evidence="6">
    <location>
        <begin position="251"/>
        <end position="269"/>
    </location>
</feature>
<dbReference type="Pfam" id="PF01925">
    <property type="entry name" value="TauE"/>
    <property type="match status" value="1"/>
</dbReference>
<evidence type="ECO:0000256" key="5">
    <source>
        <dbReference type="ARBA" id="ARBA00023136"/>
    </source>
</evidence>
<evidence type="ECO:0000313" key="8">
    <source>
        <dbReference type="Proteomes" id="UP000465360"/>
    </source>
</evidence>
<comment type="caution">
    <text evidence="7">The sequence shown here is derived from an EMBL/GenBank/DDBJ whole genome shotgun (WGS) entry which is preliminary data.</text>
</comment>
<feature type="transmembrane region" description="Helical" evidence="6">
    <location>
        <begin position="151"/>
        <end position="175"/>
    </location>
</feature>
<comment type="subcellular location">
    <subcellularLocation>
        <location evidence="6">Cell membrane</location>
        <topology evidence="6">Multi-pass membrane protein</topology>
    </subcellularLocation>
    <subcellularLocation>
        <location evidence="1">Membrane</location>
        <topology evidence="1">Multi-pass membrane protein</topology>
    </subcellularLocation>
</comment>
<evidence type="ECO:0000313" key="7">
    <source>
        <dbReference type="EMBL" id="GFG90737.1"/>
    </source>
</evidence>
<evidence type="ECO:0000256" key="1">
    <source>
        <dbReference type="ARBA" id="ARBA00004141"/>
    </source>
</evidence>
<evidence type="ECO:0000256" key="3">
    <source>
        <dbReference type="ARBA" id="ARBA00022692"/>
    </source>
</evidence>
<keyword evidence="4 6" id="KW-1133">Transmembrane helix</keyword>
<accession>A0A7I9YQ52</accession>
<keyword evidence="5 6" id="KW-0472">Membrane</keyword>
<protein>
    <recommendedName>
        <fullName evidence="6">Probable membrane transporter protein</fullName>
    </recommendedName>
</protein>
<dbReference type="InterPro" id="IPR051598">
    <property type="entry name" value="TSUP/Inactive_protease-like"/>
</dbReference>
<comment type="similarity">
    <text evidence="2 6">Belongs to the 4-toluene sulfonate uptake permease (TSUP) (TC 2.A.102) family.</text>
</comment>
<dbReference type="EMBL" id="BLKZ01000001">
    <property type="protein sequence ID" value="GFG90737.1"/>
    <property type="molecule type" value="Genomic_DNA"/>
</dbReference>
<sequence>MTSVAGFVVMLVAVGFVTGLTTVLFGFGGGFVTVPAVYAAVGGSAGGVDAMHVAVATSTAIMVVNASSATVASARQGRLRSEYLWPIVAFIALGAALGAVAANWAPEKLLRILFVVYIAATLIDSIVRKGFLGTRDGTQDEKPLPAATSTFGGIGIGAVAGVLGVGGSVITVPLLRRRGVAMADATAMANPMSVPVAVTATVVYAIANPEMSQAGQIGYVSVVAAAALLAGSVPTIALTKRVLAGCMSDRVHAIAYLVLLAVVLIAMLVT</sequence>
<feature type="transmembrane region" description="Helical" evidence="6">
    <location>
        <begin position="83"/>
        <end position="105"/>
    </location>
</feature>
<feature type="transmembrane region" description="Helical" evidence="6">
    <location>
        <begin position="219"/>
        <end position="239"/>
    </location>
</feature>
<proteinExistence type="inferred from homology"/>
<feature type="transmembrane region" description="Helical" evidence="6">
    <location>
        <begin position="187"/>
        <end position="207"/>
    </location>
</feature>
<dbReference type="GO" id="GO:0005886">
    <property type="term" value="C:plasma membrane"/>
    <property type="evidence" value="ECO:0007669"/>
    <property type="project" value="UniProtKB-SubCell"/>
</dbReference>
<feature type="transmembrane region" description="Helical" evidence="6">
    <location>
        <begin position="50"/>
        <end position="71"/>
    </location>
</feature>
<dbReference type="InterPro" id="IPR002781">
    <property type="entry name" value="TM_pro_TauE-like"/>
</dbReference>
<keyword evidence="3 6" id="KW-0812">Transmembrane</keyword>
<keyword evidence="6" id="KW-1003">Cell membrane</keyword>